<accession>A0ABN3QGM5</accession>
<dbReference type="Proteomes" id="UP001501509">
    <property type="component" value="Unassembled WGS sequence"/>
</dbReference>
<dbReference type="InterPro" id="IPR003033">
    <property type="entry name" value="SCP2_sterol-bd_dom"/>
</dbReference>
<dbReference type="InterPro" id="IPR036527">
    <property type="entry name" value="SCP2_sterol-bd_dom_sf"/>
</dbReference>
<keyword evidence="3" id="KW-1185">Reference proteome</keyword>
<dbReference type="RefSeq" id="WP_344547121.1">
    <property type="nucleotide sequence ID" value="NZ_BAAATD010000012.1"/>
</dbReference>
<name>A0ABN3QGM5_9ACTN</name>
<dbReference type="Gene3D" id="3.30.1050.10">
    <property type="entry name" value="SCP2 sterol-binding domain"/>
    <property type="match status" value="1"/>
</dbReference>
<comment type="caution">
    <text evidence="2">The sequence shown here is derived from an EMBL/GenBank/DDBJ whole genome shotgun (WGS) entry which is preliminary data.</text>
</comment>
<evidence type="ECO:0000259" key="1">
    <source>
        <dbReference type="Pfam" id="PF02036"/>
    </source>
</evidence>
<dbReference type="SUPFAM" id="SSF55718">
    <property type="entry name" value="SCP-like"/>
    <property type="match status" value="1"/>
</dbReference>
<evidence type="ECO:0000313" key="3">
    <source>
        <dbReference type="Proteomes" id="UP001501509"/>
    </source>
</evidence>
<proteinExistence type="predicted"/>
<evidence type="ECO:0000313" key="2">
    <source>
        <dbReference type="EMBL" id="GAA2626072.1"/>
    </source>
</evidence>
<gene>
    <name evidence="2" type="ORF">GCM10010411_73700</name>
</gene>
<reference evidence="2 3" key="1">
    <citation type="journal article" date="2019" name="Int. J. Syst. Evol. Microbiol.">
        <title>The Global Catalogue of Microorganisms (GCM) 10K type strain sequencing project: providing services to taxonomists for standard genome sequencing and annotation.</title>
        <authorList>
            <consortium name="The Broad Institute Genomics Platform"/>
            <consortium name="The Broad Institute Genome Sequencing Center for Infectious Disease"/>
            <person name="Wu L."/>
            <person name="Ma J."/>
        </authorList>
    </citation>
    <scope>NUCLEOTIDE SEQUENCE [LARGE SCALE GENOMIC DNA]</scope>
    <source>
        <strain evidence="2 3">JCM 6833</strain>
    </source>
</reference>
<dbReference type="EMBL" id="BAAATD010000012">
    <property type="protein sequence ID" value="GAA2626072.1"/>
    <property type="molecule type" value="Genomic_DNA"/>
</dbReference>
<feature type="domain" description="SCP2" evidence="1">
    <location>
        <begin position="76"/>
        <end position="156"/>
    </location>
</feature>
<dbReference type="Pfam" id="PF02036">
    <property type="entry name" value="SCP2"/>
    <property type="match status" value="1"/>
</dbReference>
<organism evidence="2 3">
    <name type="scientific">Actinomadura fulvescens</name>
    <dbReference type="NCBI Taxonomy" id="46160"/>
    <lineage>
        <taxon>Bacteria</taxon>
        <taxon>Bacillati</taxon>
        <taxon>Actinomycetota</taxon>
        <taxon>Actinomycetes</taxon>
        <taxon>Streptosporangiales</taxon>
        <taxon>Thermomonosporaceae</taxon>
        <taxon>Actinomadura</taxon>
    </lineage>
</organism>
<sequence>MGEAPTPGHDNSEQLRGMIEAVSTPEELRQLLEAPGVDDAVIGQFVQAAGVDDVLDRIFGLMGTRFLPEKAGDDGGSVQWNIDTPDGVRTYHLLIAGGRAEGGRGAPDKAKVTLGMSLPNLLRLCAGRLNGVTGVMTGKIKISGDMMFGAKMQGWFNYD</sequence>
<protein>
    <recommendedName>
        <fullName evidence="1">SCP2 domain-containing protein</fullName>
    </recommendedName>
</protein>